<sequence length="230" mass="26427">MFSFITALIASTSVVNSITIPVPQGHHSITIPWPKIPTNIWPPHAATSSLWINPPEMAIEERGKYHQTTEQQQQFQEQHQSQEQHFDGDSVQQQRQDQKQEQHKSHKPEKEHQKPKYEPKKGKADCDDKTHKLSGDYKQKHHEKKHAYERGLKKIDKTSTKEKNVEKSTTTPCSTQRPSTHRPVSIYTKEKTSTDCEEKSTFKPTGTHKLKETGKKPHEGSGGKSYKSHH</sequence>
<evidence type="ECO:0000256" key="1">
    <source>
        <dbReference type="SAM" id="MobiDB-lite"/>
    </source>
</evidence>
<feature type="compositionally biased region" description="Basic and acidic residues" evidence="1">
    <location>
        <begin position="209"/>
        <end position="221"/>
    </location>
</feature>
<evidence type="ECO:0000256" key="2">
    <source>
        <dbReference type="SAM" id="SignalP"/>
    </source>
</evidence>
<feature type="compositionally biased region" description="Polar residues" evidence="1">
    <location>
        <begin position="167"/>
        <end position="178"/>
    </location>
</feature>
<feature type="region of interest" description="Disordered" evidence="1">
    <location>
        <begin position="63"/>
        <end position="230"/>
    </location>
</feature>
<name>A0A0L0NTP0_CANAR</name>
<feature type="signal peptide" evidence="2">
    <location>
        <begin position="1"/>
        <end position="17"/>
    </location>
</feature>
<accession>A0A0L0NTP0</accession>
<keyword evidence="2" id="KW-0732">Signal</keyword>
<comment type="caution">
    <text evidence="3">The sequence shown here is derived from an EMBL/GenBank/DDBJ whole genome shotgun (WGS) entry which is preliminary data.</text>
</comment>
<dbReference type="VEuPathDB" id="FungiDB:QG37_06564"/>
<dbReference type="Proteomes" id="UP000037122">
    <property type="component" value="Unassembled WGS sequence"/>
</dbReference>
<dbReference type="EMBL" id="LGST01000046">
    <property type="protein sequence ID" value="KND97020.1"/>
    <property type="molecule type" value="Genomic_DNA"/>
</dbReference>
<dbReference type="AlphaFoldDB" id="A0A0L0NTP0"/>
<dbReference type="VEuPathDB" id="FungiDB:B9J08_002247"/>
<organism evidence="3 4">
    <name type="scientific">Candidozyma auris</name>
    <name type="common">Yeast</name>
    <name type="synonym">Candida auris</name>
    <dbReference type="NCBI Taxonomy" id="498019"/>
    <lineage>
        <taxon>Eukaryota</taxon>
        <taxon>Fungi</taxon>
        <taxon>Dikarya</taxon>
        <taxon>Ascomycota</taxon>
        <taxon>Saccharomycotina</taxon>
        <taxon>Pichiomycetes</taxon>
        <taxon>Metschnikowiaceae</taxon>
        <taxon>Candidozyma</taxon>
    </lineage>
</organism>
<protein>
    <submittedName>
        <fullName evidence="3">Uncharacterized protein</fullName>
    </submittedName>
</protein>
<feature type="compositionally biased region" description="Basic and acidic residues" evidence="1">
    <location>
        <begin position="146"/>
        <end position="166"/>
    </location>
</feature>
<dbReference type="VEuPathDB" id="FungiDB:CJJ07_004993"/>
<reference evidence="4" key="1">
    <citation type="journal article" date="2015" name="BMC Genomics">
        <title>Draft genome of a commonly misdiagnosed multidrug resistant pathogen Candida auris.</title>
        <authorList>
            <person name="Chatterjee S."/>
            <person name="Alampalli S.V."/>
            <person name="Nageshan R.K."/>
            <person name="Chettiar S.T."/>
            <person name="Joshi S."/>
            <person name="Tatu U.S."/>
        </authorList>
    </citation>
    <scope>NUCLEOTIDE SEQUENCE [LARGE SCALE GENOMIC DNA]</scope>
    <source>
        <strain evidence="4">6684</strain>
    </source>
</reference>
<dbReference type="VEuPathDB" id="FungiDB:CJI97_001790"/>
<proteinExistence type="predicted"/>
<feature type="chain" id="PRO_5005545311" evidence="2">
    <location>
        <begin position="18"/>
        <end position="230"/>
    </location>
</feature>
<feature type="compositionally biased region" description="Basic and acidic residues" evidence="1">
    <location>
        <begin position="188"/>
        <end position="201"/>
    </location>
</feature>
<dbReference type="VEuPathDB" id="FungiDB:CJJ09_005334"/>
<feature type="compositionally biased region" description="Low complexity" evidence="1">
    <location>
        <begin position="66"/>
        <end position="79"/>
    </location>
</feature>
<feature type="compositionally biased region" description="Basic and acidic residues" evidence="1">
    <location>
        <begin position="96"/>
        <end position="138"/>
    </location>
</feature>
<evidence type="ECO:0000313" key="3">
    <source>
        <dbReference type="EMBL" id="KND97020.1"/>
    </source>
</evidence>
<evidence type="ECO:0000313" key="4">
    <source>
        <dbReference type="Proteomes" id="UP000037122"/>
    </source>
</evidence>
<gene>
    <name evidence="3" type="ORF">QG37_06564</name>
</gene>
<dbReference type="VEuPathDB" id="FungiDB:CJI96_0004266"/>